<dbReference type="EMBL" id="JBFXLS010000009">
    <property type="protein sequence ID" value="KAL2831465.1"/>
    <property type="molecule type" value="Genomic_DNA"/>
</dbReference>
<dbReference type="SUPFAM" id="SSF81383">
    <property type="entry name" value="F-box domain"/>
    <property type="match status" value="1"/>
</dbReference>
<protein>
    <recommendedName>
        <fullName evidence="1">F-box domain-containing protein</fullName>
    </recommendedName>
</protein>
<reference evidence="2 3" key="1">
    <citation type="submission" date="2024-07" db="EMBL/GenBank/DDBJ databases">
        <title>Section-level genome sequencing and comparative genomics of Aspergillus sections Usti and Cavernicolus.</title>
        <authorList>
            <consortium name="Lawrence Berkeley National Laboratory"/>
            <person name="Nybo J.L."/>
            <person name="Vesth T.C."/>
            <person name="Theobald S."/>
            <person name="Frisvad J.C."/>
            <person name="Larsen T.O."/>
            <person name="Kjaerboelling I."/>
            <person name="Rothschild-Mancinelli K."/>
            <person name="Lyhne E.K."/>
            <person name="Kogle M.E."/>
            <person name="Barry K."/>
            <person name="Clum A."/>
            <person name="Na H."/>
            <person name="Ledsgaard L."/>
            <person name="Lin J."/>
            <person name="Lipzen A."/>
            <person name="Kuo A."/>
            <person name="Riley R."/>
            <person name="Mondo S."/>
            <person name="LaButti K."/>
            <person name="Haridas S."/>
            <person name="Pangalinan J."/>
            <person name="Salamov A.A."/>
            <person name="Simmons B.A."/>
            <person name="Magnuson J.K."/>
            <person name="Chen J."/>
            <person name="Drula E."/>
            <person name="Henrissat B."/>
            <person name="Wiebenga A."/>
            <person name="Lubbers R.J."/>
            <person name="Gomes A.C."/>
            <person name="Makela M.R."/>
            <person name="Stajich J."/>
            <person name="Grigoriev I.V."/>
            <person name="Mortensen U.H."/>
            <person name="De vries R.P."/>
            <person name="Baker S.E."/>
            <person name="Andersen M.R."/>
        </authorList>
    </citation>
    <scope>NUCLEOTIDE SEQUENCE [LARGE SCALE GENOMIC DNA]</scope>
    <source>
        <strain evidence="2 3">CBS 600.67</strain>
    </source>
</reference>
<dbReference type="SUPFAM" id="SSF52047">
    <property type="entry name" value="RNI-like"/>
    <property type="match status" value="1"/>
</dbReference>
<dbReference type="InterPro" id="IPR036047">
    <property type="entry name" value="F-box-like_dom_sf"/>
</dbReference>
<name>A0ABR4IUP6_9EURO</name>
<evidence type="ECO:0000313" key="3">
    <source>
        <dbReference type="Proteomes" id="UP001610335"/>
    </source>
</evidence>
<evidence type="ECO:0000259" key="1">
    <source>
        <dbReference type="PROSITE" id="PS50181"/>
    </source>
</evidence>
<dbReference type="Proteomes" id="UP001610335">
    <property type="component" value="Unassembled WGS sequence"/>
</dbReference>
<keyword evidence="3" id="KW-1185">Reference proteome</keyword>
<dbReference type="PROSITE" id="PS50181">
    <property type="entry name" value="FBOX"/>
    <property type="match status" value="1"/>
</dbReference>
<organism evidence="2 3">
    <name type="scientific">Aspergillus cavernicola</name>
    <dbReference type="NCBI Taxonomy" id="176166"/>
    <lineage>
        <taxon>Eukaryota</taxon>
        <taxon>Fungi</taxon>
        <taxon>Dikarya</taxon>
        <taxon>Ascomycota</taxon>
        <taxon>Pezizomycotina</taxon>
        <taxon>Eurotiomycetes</taxon>
        <taxon>Eurotiomycetidae</taxon>
        <taxon>Eurotiales</taxon>
        <taxon>Aspergillaceae</taxon>
        <taxon>Aspergillus</taxon>
        <taxon>Aspergillus subgen. Nidulantes</taxon>
    </lineage>
</organism>
<sequence length="407" mass="46114">MDTNQKSGLIKLPYELLRAVFDDLESDSLLRLCLTSKSLYRFTLPELHRSVVIRTAKTESFKRLCENDPAMADSVESLTIHYHYESLPAEGLSPVIACMSGLRNLTVREQIWRPTSGDVQRKLGLQWLFQQSMQSPNILGSLRSCELYLDDRWDLSARDAVFFHPQLRNLSIINAQMADFPTFDKSKERTTLLGNLTLVRCEFGPNVLNQVLAVPKALQKLTFRGPPTLLLQQPPPVPQVQQHPLLTAIAQQADSLTMLNLFFCHPLLAEWYLPLNFRPLRALEELAITTYDLGDDVEILPDQNPLPRSLKKLDIYNPLFFNGFDFSGLPIEKEFMEALGSWVSAGDLPNLALLILSVPSPVSAEVPGGFNDPLIPGTNVPVERRAWDELQRLHFNCWCRDNNPYST</sequence>
<dbReference type="InterPro" id="IPR001810">
    <property type="entry name" value="F-box_dom"/>
</dbReference>
<proteinExistence type="predicted"/>
<accession>A0ABR4IUP6</accession>
<feature type="domain" description="F-box" evidence="1">
    <location>
        <begin position="6"/>
        <end position="64"/>
    </location>
</feature>
<gene>
    <name evidence="2" type="ORF">BDW59DRAFT_157892</name>
</gene>
<dbReference type="Pfam" id="PF12937">
    <property type="entry name" value="F-box-like"/>
    <property type="match status" value="1"/>
</dbReference>
<evidence type="ECO:0000313" key="2">
    <source>
        <dbReference type="EMBL" id="KAL2831465.1"/>
    </source>
</evidence>
<comment type="caution">
    <text evidence="2">The sequence shown here is derived from an EMBL/GenBank/DDBJ whole genome shotgun (WGS) entry which is preliminary data.</text>
</comment>